<dbReference type="InterPro" id="IPR036389">
    <property type="entry name" value="RNase_III_sf"/>
</dbReference>
<name>A0A4V1M447_TREME</name>
<accession>A0A4V1M447</accession>
<comment type="caution">
    <text evidence="3">The sequence shown here is derived from an EMBL/GenBank/DDBJ whole genome shotgun (WGS) entry which is preliminary data.</text>
</comment>
<dbReference type="AlphaFoldDB" id="A0A4V1M447"/>
<dbReference type="Gene3D" id="1.10.1520.10">
    <property type="entry name" value="Ribonuclease III domain"/>
    <property type="match status" value="1"/>
</dbReference>
<evidence type="ECO:0000259" key="2">
    <source>
        <dbReference type="PROSITE" id="PS50142"/>
    </source>
</evidence>
<evidence type="ECO:0000313" key="4">
    <source>
        <dbReference type="Proteomes" id="UP000289152"/>
    </source>
</evidence>
<sequence>MTENPGASAANLDERRTISQSDKISSRSHPRKLGTMSIKNESKVGSMGPPPLPHRSTNHRQIHALPPKPISFSPSTINMSDVSDSTRPRRVSPMSTSKEPKGINSVEEKRKDYEVQINRKSHQPQAEKRLWDDLQAKDLDSQKMTTDQHKEKNEMVSTGGQHDPSSYPDIPPHKKLRANSPSSSSTISTRSHLGPILPLPLPSKRYKDPTGSRALLLPVDQLPVYPLPPLPIITNSILEETVFTHCSLFDKAKGKFEDLNGHYEKLEHVGDSILGMVVTTWLHDLKPGLTCGTATKLKAHLVSNATLSHISGLYNLPSKLRGDPNQLPVLRAQTDVRAAMVEAYIAALYFSAPPSPTARSKALEEISAWLKEMYEPLYDFFLRHMLGQYERHQAVILSSAEMNADELRRADEVAIGMSGLLLAYGARQGKLVEWEEKRRESHLGTIWEVGCKVDGVMIGHGTRSGRKSARNAAAWEGAKRLSLVSDEDGMPGGCGGSQE</sequence>
<feature type="compositionally biased region" description="Polar residues" evidence="1">
    <location>
        <begin position="155"/>
        <end position="164"/>
    </location>
</feature>
<feature type="compositionally biased region" description="Low complexity" evidence="1">
    <location>
        <begin position="180"/>
        <end position="191"/>
    </location>
</feature>
<gene>
    <name evidence="3" type="ORF">M231_03612</name>
</gene>
<proteinExistence type="predicted"/>
<dbReference type="InterPro" id="IPR000999">
    <property type="entry name" value="RNase_III_dom"/>
</dbReference>
<dbReference type="STRING" id="5217.A0A4V1M447"/>
<dbReference type="SUPFAM" id="SSF69065">
    <property type="entry name" value="RNase III domain-like"/>
    <property type="match status" value="1"/>
</dbReference>
<evidence type="ECO:0000313" key="3">
    <source>
        <dbReference type="EMBL" id="RXK39107.1"/>
    </source>
</evidence>
<dbReference type="GO" id="GO:0004525">
    <property type="term" value="F:ribonuclease III activity"/>
    <property type="evidence" value="ECO:0007669"/>
    <property type="project" value="InterPro"/>
</dbReference>
<feature type="domain" description="RNase III" evidence="2">
    <location>
        <begin position="238"/>
        <end position="353"/>
    </location>
</feature>
<protein>
    <recommendedName>
        <fullName evidence="2">RNase III domain-containing protein</fullName>
    </recommendedName>
</protein>
<organism evidence="3 4">
    <name type="scientific">Tremella mesenterica</name>
    <name type="common">Jelly fungus</name>
    <dbReference type="NCBI Taxonomy" id="5217"/>
    <lineage>
        <taxon>Eukaryota</taxon>
        <taxon>Fungi</taxon>
        <taxon>Dikarya</taxon>
        <taxon>Basidiomycota</taxon>
        <taxon>Agaricomycotina</taxon>
        <taxon>Tremellomycetes</taxon>
        <taxon>Tremellales</taxon>
        <taxon>Tremellaceae</taxon>
        <taxon>Tremella</taxon>
    </lineage>
</organism>
<dbReference type="GO" id="GO:0006396">
    <property type="term" value="P:RNA processing"/>
    <property type="evidence" value="ECO:0007669"/>
    <property type="project" value="InterPro"/>
</dbReference>
<dbReference type="InParanoid" id="A0A4V1M447"/>
<evidence type="ECO:0000256" key="1">
    <source>
        <dbReference type="SAM" id="MobiDB-lite"/>
    </source>
</evidence>
<dbReference type="PROSITE" id="PS50142">
    <property type="entry name" value="RNASE_3_2"/>
    <property type="match status" value="1"/>
</dbReference>
<dbReference type="EMBL" id="SDIL01000036">
    <property type="protein sequence ID" value="RXK39107.1"/>
    <property type="molecule type" value="Genomic_DNA"/>
</dbReference>
<dbReference type="Proteomes" id="UP000289152">
    <property type="component" value="Unassembled WGS sequence"/>
</dbReference>
<feature type="region of interest" description="Disordered" evidence="1">
    <location>
        <begin position="1"/>
        <end position="201"/>
    </location>
</feature>
<keyword evidence="4" id="KW-1185">Reference proteome</keyword>
<reference evidence="3 4" key="1">
    <citation type="submission" date="2016-06" db="EMBL/GenBank/DDBJ databases">
        <title>Evolution of pathogenesis and genome organization in the Tremellales.</title>
        <authorList>
            <person name="Cuomo C."/>
            <person name="Litvintseva A."/>
            <person name="Heitman J."/>
            <person name="Chen Y."/>
            <person name="Sun S."/>
            <person name="Springer D."/>
            <person name="Dromer F."/>
            <person name="Young S."/>
            <person name="Zeng Q."/>
            <person name="Chapman S."/>
            <person name="Gujja S."/>
            <person name="Saif S."/>
            <person name="Birren B."/>
        </authorList>
    </citation>
    <scope>NUCLEOTIDE SEQUENCE [LARGE SCALE GENOMIC DNA]</scope>
    <source>
        <strain evidence="3 4">ATCC 28783</strain>
    </source>
</reference>
<feature type="compositionally biased region" description="Basic and acidic residues" evidence="1">
    <location>
        <begin position="98"/>
        <end position="114"/>
    </location>
</feature>
<dbReference type="CDD" id="cd00593">
    <property type="entry name" value="RIBOc"/>
    <property type="match status" value="1"/>
</dbReference>
<dbReference type="VEuPathDB" id="FungiDB:TREMEDRAFT_59450"/>
<feature type="compositionally biased region" description="Polar residues" evidence="1">
    <location>
        <begin position="72"/>
        <end position="85"/>
    </location>
</feature>
<feature type="compositionally biased region" description="Basic and acidic residues" evidence="1">
    <location>
        <begin position="125"/>
        <end position="154"/>
    </location>
</feature>
<dbReference type="Pfam" id="PF00636">
    <property type="entry name" value="Ribonuclease_3"/>
    <property type="match status" value="1"/>
</dbReference>
<dbReference type="SMART" id="SM00535">
    <property type="entry name" value="RIBOc"/>
    <property type="match status" value="1"/>
</dbReference>
<dbReference type="OrthoDB" id="2563603at2759"/>